<keyword evidence="1" id="KW-0812">Transmembrane</keyword>
<dbReference type="eggNOG" id="ENOG502THD6">
    <property type="taxonomic scope" value="Eukaryota"/>
</dbReference>
<evidence type="ECO:0000313" key="2">
    <source>
        <dbReference type="EMBL" id="EGT54516.1"/>
    </source>
</evidence>
<keyword evidence="1" id="KW-0472">Membrane</keyword>
<keyword evidence="1" id="KW-1133">Transmembrane helix</keyword>
<dbReference type="EMBL" id="GL379846">
    <property type="protein sequence ID" value="EGT54516.1"/>
    <property type="molecule type" value="Genomic_DNA"/>
</dbReference>
<evidence type="ECO:0000256" key="1">
    <source>
        <dbReference type="SAM" id="Phobius"/>
    </source>
</evidence>
<reference evidence="3" key="1">
    <citation type="submission" date="2011-07" db="EMBL/GenBank/DDBJ databases">
        <authorList>
            <consortium name="Caenorhabditis brenneri Sequencing and Analysis Consortium"/>
            <person name="Wilson R.K."/>
        </authorList>
    </citation>
    <scope>NUCLEOTIDE SEQUENCE [LARGE SCALE GENOMIC DNA]</scope>
    <source>
        <strain evidence="3">PB2801</strain>
    </source>
</reference>
<proteinExistence type="predicted"/>
<evidence type="ECO:0008006" key="4">
    <source>
        <dbReference type="Google" id="ProtNLM"/>
    </source>
</evidence>
<dbReference type="HOGENOM" id="CLU_691230_0_0_1"/>
<dbReference type="STRING" id="135651.G0N717"/>
<dbReference type="Proteomes" id="UP000008068">
    <property type="component" value="Unassembled WGS sequence"/>
</dbReference>
<sequence>MLYEQNNYTPLIAEIERVTGRKREHCFYAALSVILVLILLHDAVGAVTAFMTLILPTFMTVTAISSTTSYENPSYLKNHQDFFVRYWTVYAVFVTCESFLSSLINWDLRLFRLVFLSTCLSPRIPVLTATYKHDDERIDRSIQWGLKEMETCGSTGRQKKEDILASTEKRIDRSIQWGLNGMETYGLTGRNKGKLFQRLDSKDPWTTGCWESSIGSRIQRGSLADESSGYISDGYDDDYSKRWIDCVNELDGMELCGRRKLYGPSLDNLRGRLTSTLEHLIRLNSKDPPSAAECLDNTGYDEEVQLSNLVVLYPTEKMDCQLHESLDTTCGCRAAMVEQRKPTKGLVKACFSIIIQNASLPRGSELHVDKDSTAHHLLESSHQPHALRRVFKLARHSSS</sequence>
<organism evidence="3">
    <name type="scientific">Caenorhabditis brenneri</name>
    <name type="common">Nematode worm</name>
    <dbReference type="NCBI Taxonomy" id="135651"/>
    <lineage>
        <taxon>Eukaryota</taxon>
        <taxon>Metazoa</taxon>
        <taxon>Ecdysozoa</taxon>
        <taxon>Nematoda</taxon>
        <taxon>Chromadorea</taxon>
        <taxon>Rhabditida</taxon>
        <taxon>Rhabditina</taxon>
        <taxon>Rhabditomorpha</taxon>
        <taxon>Rhabditoidea</taxon>
        <taxon>Rhabditidae</taxon>
        <taxon>Peloderinae</taxon>
        <taxon>Caenorhabditis</taxon>
    </lineage>
</organism>
<dbReference type="InParanoid" id="G0N717"/>
<evidence type="ECO:0000313" key="3">
    <source>
        <dbReference type="Proteomes" id="UP000008068"/>
    </source>
</evidence>
<dbReference type="OrthoDB" id="5838511at2759"/>
<name>G0N717_CAEBE</name>
<protein>
    <recommendedName>
        <fullName evidence="4">Receptor expression-enhancing protein</fullName>
    </recommendedName>
</protein>
<accession>G0N717</accession>
<keyword evidence="3" id="KW-1185">Reference proteome</keyword>
<gene>
    <name evidence="2" type="ORF">CAEBREN_24207</name>
</gene>
<feature type="transmembrane region" description="Helical" evidence="1">
    <location>
        <begin position="26"/>
        <end position="44"/>
    </location>
</feature>
<dbReference type="AlphaFoldDB" id="G0N717"/>